<dbReference type="EMBL" id="JBHRUH010000012">
    <property type="protein sequence ID" value="MFC3292039.1"/>
    <property type="molecule type" value="Genomic_DNA"/>
</dbReference>
<dbReference type="RefSeq" id="WP_019017489.1">
    <property type="nucleotide sequence ID" value="NZ_BMXD01000003.1"/>
</dbReference>
<feature type="compositionally biased region" description="Basic and acidic residues" evidence="1">
    <location>
        <begin position="294"/>
        <end position="321"/>
    </location>
</feature>
<feature type="compositionally biased region" description="Acidic residues" evidence="1">
    <location>
        <begin position="276"/>
        <end position="286"/>
    </location>
</feature>
<comment type="caution">
    <text evidence="2">The sequence shown here is derived from an EMBL/GenBank/DDBJ whole genome shotgun (WGS) entry which is preliminary data.</text>
</comment>
<organism evidence="2 3">
    <name type="scientific">Modicisalibacter luteus</name>
    <dbReference type="NCBI Taxonomy" id="453962"/>
    <lineage>
        <taxon>Bacteria</taxon>
        <taxon>Pseudomonadati</taxon>
        <taxon>Pseudomonadota</taxon>
        <taxon>Gammaproteobacteria</taxon>
        <taxon>Oceanospirillales</taxon>
        <taxon>Halomonadaceae</taxon>
        <taxon>Modicisalibacter</taxon>
    </lineage>
</organism>
<feature type="region of interest" description="Disordered" evidence="1">
    <location>
        <begin position="253"/>
        <end position="321"/>
    </location>
</feature>
<sequence>MNMTEMGEVVAYLLRYRTAERQPGNGRKRRAAREGQLAERDVCALIDDALESEREALRDFLAGQGLRLRVFESGDYPGIAPGSRLYALLPDPELEQPPLYTREPVFDALRLRQESRAELAQWYLQLWLLMQTLLYTRLNRALSDVSRYQEATFATSELVELMREQLETLRAQGESAPESSRTLLEERGEDIARRARAFIDLQVRAGQLETVRDVRDDGENDIWQQTLLGALEAEQVGVHHLSHLIDLLAGEQRTDAQAEDNRESPLTAEEMRQDESAIELETDDTQTDLLGMAEKGEGVEVPHTESQETAIKDRASEEERT</sequence>
<proteinExistence type="predicted"/>
<keyword evidence="3" id="KW-1185">Reference proteome</keyword>
<name>A0ABV7LZX9_9GAMM</name>
<gene>
    <name evidence="2" type="ORF">ACFOEI_08135</name>
</gene>
<protein>
    <submittedName>
        <fullName evidence="2">Uncharacterized protein</fullName>
    </submittedName>
</protein>
<reference evidence="3" key="1">
    <citation type="journal article" date="2019" name="Int. J. Syst. Evol. Microbiol.">
        <title>The Global Catalogue of Microorganisms (GCM) 10K type strain sequencing project: providing services to taxonomists for standard genome sequencing and annotation.</title>
        <authorList>
            <consortium name="The Broad Institute Genomics Platform"/>
            <consortium name="The Broad Institute Genome Sequencing Center for Infectious Disease"/>
            <person name="Wu L."/>
            <person name="Ma J."/>
        </authorList>
    </citation>
    <scope>NUCLEOTIDE SEQUENCE [LARGE SCALE GENOMIC DNA]</scope>
    <source>
        <strain evidence="3">KCTC 12847</strain>
    </source>
</reference>
<dbReference type="Proteomes" id="UP001595640">
    <property type="component" value="Unassembled WGS sequence"/>
</dbReference>
<evidence type="ECO:0000313" key="2">
    <source>
        <dbReference type="EMBL" id="MFC3292039.1"/>
    </source>
</evidence>
<evidence type="ECO:0000313" key="3">
    <source>
        <dbReference type="Proteomes" id="UP001595640"/>
    </source>
</evidence>
<feature type="compositionally biased region" description="Basic and acidic residues" evidence="1">
    <location>
        <begin position="253"/>
        <end position="275"/>
    </location>
</feature>
<evidence type="ECO:0000256" key="1">
    <source>
        <dbReference type="SAM" id="MobiDB-lite"/>
    </source>
</evidence>
<accession>A0ABV7LZX9</accession>